<protein>
    <submittedName>
        <fullName evidence="3">Fumarylpyruvate hydrolase</fullName>
    </submittedName>
</protein>
<dbReference type="AlphaFoldDB" id="A0A521DKK7"/>
<keyword evidence="3" id="KW-0378">Hydrolase</keyword>
<evidence type="ECO:0000256" key="1">
    <source>
        <dbReference type="ARBA" id="ARBA00022723"/>
    </source>
</evidence>
<gene>
    <name evidence="3" type="ORF">SAMN06265380_106151</name>
</gene>
<dbReference type="InterPro" id="IPR011234">
    <property type="entry name" value="Fumarylacetoacetase-like_C"/>
</dbReference>
<proteinExistence type="predicted"/>
<dbReference type="InterPro" id="IPR036663">
    <property type="entry name" value="Fumarylacetoacetase_C_sf"/>
</dbReference>
<dbReference type="GO" id="GO:0046872">
    <property type="term" value="F:metal ion binding"/>
    <property type="evidence" value="ECO:0007669"/>
    <property type="project" value="UniProtKB-KW"/>
</dbReference>
<evidence type="ECO:0000313" key="3">
    <source>
        <dbReference type="EMBL" id="SMO72135.1"/>
    </source>
</evidence>
<dbReference type="Proteomes" id="UP000319555">
    <property type="component" value="Unassembled WGS sequence"/>
</dbReference>
<evidence type="ECO:0000313" key="4">
    <source>
        <dbReference type="Proteomes" id="UP000319555"/>
    </source>
</evidence>
<name>A0A521DKK7_9RHOB</name>
<dbReference type="Pfam" id="PF01557">
    <property type="entry name" value="FAA_hydrolase"/>
    <property type="match status" value="1"/>
</dbReference>
<accession>A0A521DKK7</accession>
<dbReference type="EMBL" id="FXTE01000006">
    <property type="protein sequence ID" value="SMO72135.1"/>
    <property type="molecule type" value="Genomic_DNA"/>
</dbReference>
<dbReference type="GO" id="GO:0018773">
    <property type="term" value="F:acetylpyruvate hydrolase activity"/>
    <property type="evidence" value="ECO:0007669"/>
    <property type="project" value="TreeGrafter"/>
</dbReference>
<dbReference type="PANTHER" id="PTHR11820">
    <property type="entry name" value="ACYLPYRUVASE"/>
    <property type="match status" value="1"/>
</dbReference>
<sequence length="232" mass="25502">MMGSLFSIPDPIALPVTGEDDTYPVGRIFCVGRNYAAHAAEMGHEVDREAPFYFTKAAANAVLSGVTTAYPPGTENFHHEMELAVAIGKPVFQADTSQVQKAVFGFGCALDMTRRDLQIRERNKQRPWDLGKDFENAAVFAPLTRVSDWQPDPQKRIILRVNGETRQDATLDELIWSIDEIISHMSGYYHLRPGDLILTGTPAGVGPVHPGDSLEGEIDGLQPVKLSISDPK</sequence>
<evidence type="ECO:0000259" key="2">
    <source>
        <dbReference type="Pfam" id="PF01557"/>
    </source>
</evidence>
<dbReference type="Gene3D" id="3.90.850.10">
    <property type="entry name" value="Fumarylacetoacetase-like, C-terminal domain"/>
    <property type="match status" value="1"/>
</dbReference>
<keyword evidence="1" id="KW-0479">Metal-binding</keyword>
<dbReference type="SUPFAM" id="SSF56529">
    <property type="entry name" value="FAH"/>
    <property type="match status" value="1"/>
</dbReference>
<keyword evidence="4" id="KW-1185">Reference proteome</keyword>
<feature type="domain" description="Fumarylacetoacetase-like C-terminal" evidence="2">
    <location>
        <begin position="28"/>
        <end position="223"/>
    </location>
</feature>
<organism evidence="3 4">
    <name type="scientific">Ruegeria faecimaris</name>
    <dbReference type="NCBI Taxonomy" id="686389"/>
    <lineage>
        <taxon>Bacteria</taxon>
        <taxon>Pseudomonadati</taxon>
        <taxon>Pseudomonadota</taxon>
        <taxon>Alphaproteobacteria</taxon>
        <taxon>Rhodobacterales</taxon>
        <taxon>Roseobacteraceae</taxon>
        <taxon>Ruegeria</taxon>
    </lineage>
</organism>
<keyword evidence="3" id="KW-0670">Pyruvate</keyword>
<dbReference type="RefSeq" id="WP_142637611.1">
    <property type="nucleotide sequence ID" value="NZ_FXTE01000006.1"/>
</dbReference>
<dbReference type="OrthoDB" id="5197601at2"/>
<reference evidence="3 4" key="1">
    <citation type="submission" date="2017-05" db="EMBL/GenBank/DDBJ databases">
        <authorList>
            <person name="Varghese N."/>
            <person name="Submissions S."/>
        </authorList>
    </citation>
    <scope>NUCLEOTIDE SEQUENCE [LARGE SCALE GENOMIC DNA]</scope>
    <source>
        <strain evidence="3 4">DSM 28009</strain>
    </source>
</reference>
<dbReference type="PANTHER" id="PTHR11820:SF90">
    <property type="entry name" value="FLUTATHIONE S-TRANSFERASE"/>
    <property type="match status" value="1"/>
</dbReference>